<accession>A0A834ADH4</accession>
<comment type="caution">
    <text evidence="1">The sequence shown here is derived from an EMBL/GenBank/DDBJ whole genome shotgun (WGS) entry which is preliminary data.</text>
</comment>
<protein>
    <submittedName>
        <fullName evidence="1">Uncharacterized protein</fullName>
    </submittedName>
</protein>
<evidence type="ECO:0000313" key="1">
    <source>
        <dbReference type="EMBL" id="KAF6109523.1"/>
    </source>
</evidence>
<dbReference type="Proteomes" id="UP000664940">
    <property type="component" value="Unassembled WGS sequence"/>
</dbReference>
<sequence>MTPSLDHMPSPMPPLLRWAPLGPTLHICLSCLPTGNPPLDIQHTFCTHSGPSSCHGLRPHLINSSSASRTPTQWHFLEEALPDCPRLGWILPLAQNTLHFCFTATVTYEIRYERMSAFLPRPAPDLRHLPDGELEEGRCCLPCS</sequence>
<evidence type="ECO:0000313" key="2">
    <source>
        <dbReference type="Proteomes" id="UP000664940"/>
    </source>
</evidence>
<name>A0A834ADH4_9CHIR</name>
<organism evidence="1 2">
    <name type="scientific">Phyllostomus discolor</name>
    <name type="common">pale spear-nosed bat</name>
    <dbReference type="NCBI Taxonomy" id="89673"/>
    <lineage>
        <taxon>Eukaryota</taxon>
        <taxon>Metazoa</taxon>
        <taxon>Chordata</taxon>
        <taxon>Craniata</taxon>
        <taxon>Vertebrata</taxon>
        <taxon>Euteleostomi</taxon>
        <taxon>Mammalia</taxon>
        <taxon>Eutheria</taxon>
        <taxon>Laurasiatheria</taxon>
        <taxon>Chiroptera</taxon>
        <taxon>Yangochiroptera</taxon>
        <taxon>Phyllostomidae</taxon>
        <taxon>Phyllostominae</taxon>
        <taxon>Phyllostomus</taxon>
    </lineage>
</organism>
<reference evidence="1 2" key="1">
    <citation type="journal article" date="2020" name="Nature">
        <title>Six reference-quality genomes reveal evolution of bat adaptations.</title>
        <authorList>
            <person name="Jebb D."/>
            <person name="Huang Z."/>
            <person name="Pippel M."/>
            <person name="Hughes G.M."/>
            <person name="Lavrichenko K."/>
            <person name="Devanna P."/>
            <person name="Winkler S."/>
            <person name="Jermiin L.S."/>
            <person name="Skirmuntt E.C."/>
            <person name="Katzourakis A."/>
            <person name="Burkitt-Gray L."/>
            <person name="Ray D.A."/>
            <person name="Sullivan K.A.M."/>
            <person name="Roscito J.G."/>
            <person name="Kirilenko B.M."/>
            <person name="Davalos L.M."/>
            <person name="Corthals A.P."/>
            <person name="Power M.L."/>
            <person name="Jones G."/>
            <person name="Ransome R.D."/>
            <person name="Dechmann D.K.N."/>
            <person name="Locatelli A.G."/>
            <person name="Puechmaille S.J."/>
            <person name="Fedrigo O."/>
            <person name="Jarvis E.D."/>
            <person name="Hiller M."/>
            <person name="Vernes S.C."/>
            <person name="Myers E.W."/>
            <person name="Teeling E.C."/>
        </authorList>
    </citation>
    <scope>NUCLEOTIDE SEQUENCE [LARGE SCALE GENOMIC DNA]</scope>
    <source>
        <strain evidence="1">Bat1K_MPI-CBG_1</strain>
    </source>
</reference>
<dbReference type="EMBL" id="JABVXQ010000005">
    <property type="protein sequence ID" value="KAF6109523.1"/>
    <property type="molecule type" value="Genomic_DNA"/>
</dbReference>
<proteinExistence type="predicted"/>
<gene>
    <name evidence="1" type="ORF">HJG60_010796</name>
</gene>
<dbReference type="AlphaFoldDB" id="A0A834ADH4"/>